<dbReference type="Pfam" id="PF09443">
    <property type="entry name" value="CFC"/>
    <property type="match status" value="1"/>
</dbReference>
<keyword evidence="4" id="KW-0325">Glycoprotein</keyword>
<comment type="caution">
    <text evidence="5">Lacks conserved residue(s) required for the propagation of feature annotation.</text>
</comment>
<evidence type="ECO:0000256" key="5">
    <source>
        <dbReference type="PROSITE-ProRule" id="PRU00076"/>
    </source>
</evidence>
<feature type="disulfide bond" evidence="5">
    <location>
        <begin position="90"/>
        <end position="99"/>
    </location>
</feature>
<keyword evidence="3 5" id="KW-1015">Disulfide bond</keyword>
<gene>
    <name evidence="9" type="primary">CRIPTO</name>
</gene>
<dbReference type="Gene3D" id="2.10.25.10">
    <property type="entry name" value="Laminin"/>
    <property type="match status" value="1"/>
</dbReference>
<feature type="domain" description="EGF-like" evidence="7">
    <location>
        <begin position="76"/>
        <end position="100"/>
    </location>
</feature>
<protein>
    <submittedName>
        <fullName evidence="9">Teratocarcinoma-derived growth factor 1</fullName>
    </submittedName>
</protein>
<feature type="signal peptide" evidence="6">
    <location>
        <begin position="1"/>
        <end position="19"/>
    </location>
</feature>
<dbReference type="GeneID" id="103120955"/>
<dbReference type="PROSITE" id="PS00022">
    <property type="entry name" value="EGF_1"/>
    <property type="match status" value="1"/>
</dbReference>
<evidence type="ECO:0000256" key="1">
    <source>
        <dbReference type="ARBA" id="ARBA00007384"/>
    </source>
</evidence>
<evidence type="ECO:0000313" key="9">
    <source>
        <dbReference type="RefSeq" id="XP_060058457.1"/>
    </source>
</evidence>
<dbReference type="InterPro" id="IPR000742">
    <property type="entry name" value="EGF"/>
</dbReference>
<comment type="similarity">
    <text evidence="1">Belongs to the EGF-CFC (Cripto-1/FRL1/Cryptic) family.</text>
</comment>
<feature type="chain" id="PRO_5046372371" evidence="6">
    <location>
        <begin position="20"/>
        <end position="182"/>
    </location>
</feature>
<evidence type="ECO:0000256" key="2">
    <source>
        <dbReference type="ARBA" id="ARBA00022536"/>
    </source>
</evidence>
<dbReference type="SUPFAM" id="SSF57196">
    <property type="entry name" value="EGF/Laminin"/>
    <property type="match status" value="2"/>
</dbReference>
<proteinExistence type="inferred from homology"/>
<dbReference type="InterPro" id="IPR019011">
    <property type="entry name" value="Cryptic/Cripto_CFC-dom"/>
</dbReference>
<organism evidence="8 9">
    <name type="scientific">Erinaceus europaeus</name>
    <name type="common">Western European hedgehog</name>
    <dbReference type="NCBI Taxonomy" id="9365"/>
    <lineage>
        <taxon>Eukaryota</taxon>
        <taxon>Metazoa</taxon>
        <taxon>Chordata</taxon>
        <taxon>Craniata</taxon>
        <taxon>Vertebrata</taxon>
        <taxon>Euteleostomi</taxon>
        <taxon>Mammalia</taxon>
        <taxon>Eutheria</taxon>
        <taxon>Laurasiatheria</taxon>
        <taxon>Eulipotyphla</taxon>
        <taxon>Erinaceidae</taxon>
        <taxon>Erinaceinae</taxon>
        <taxon>Erinaceus</taxon>
    </lineage>
</organism>
<evidence type="ECO:0000256" key="3">
    <source>
        <dbReference type="ARBA" id="ARBA00023157"/>
    </source>
</evidence>
<accession>A0ABM3YBL0</accession>
<keyword evidence="2 5" id="KW-0245">EGF-like domain</keyword>
<name>A0ABM3YBL0_ERIEU</name>
<sequence>MEPFSVSVILILVFPRAFELGSVAGLARSELAQHTGLAIGSGSSGSREEPAVRLRPAQRVPFLRIQDSKSLNKTCCLNGGTCVLGSFCACPASFYGRNCEHEVRKKHCGSTPHGDWLPRTCSMCRCWHGQFHCFSQTFLPGCGGHVMGEQLTASGTPEFTASAPVHTVLMLAGTCLAVQRHF</sequence>
<reference evidence="9" key="1">
    <citation type="submission" date="2025-08" db="UniProtKB">
        <authorList>
            <consortium name="RefSeq"/>
        </authorList>
    </citation>
    <scope>IDENTIFICATION</scope>
</reference>
<keyword evidence="6" id="KW-0732">Signal</keyword>
<dbReference type="Proteomes" id="UP001652624">
    <property type="component" value="Chromosome 12"/>
</dbReference>
<evidence type="ECO:0000313" key="8">
    <source>
        <dbReference type="Proteomes" id="UP001652624"/>
    </source>
</evidence>
<keyword evidence="8" id="KW-1185">Reference proteome</keyword>
<dbReference type="RefSeq" id="XP_060058457.1">
    <property type="nucleotide sequence ID" value="XM_060202474.1"/>
</dbReference>
<evidence type="ECO:0000259" key="7">
    <source>
        <dbReference type="PROSITE" id="PS50026"/>
    </source>
</evidence>
<evidence type="ECO:0000256" key="4">
    <source>
        <dbReference type="ARBA" id="ARBA00023180"/>
    </source>
</evidence>
<dbReference type="CDD" id="cd00054">
    <property type="entry name" value="EGF_CA"/>
    <property type="match status" value="1"/>
</dbReference>
<dbReference type="PROSITE" id="PS50026">
    <property type="entry name" value="EGF_3"/>
    <property type="match status" value="1"/>
</dbReference>
<evidence type="ECO:0000256" key="6">
    <source>
        <dbReference type="SAM" id="SignalP"/>
    </source>
</evidence>